<feature type="chain" id="PRO_5041426814" evidence="2">
    <location>
        <begin position="20"/>
        <end position="167"/>
    </location>
</feature>
<feature type="signal peptide" evidence="2">
    <location>
        <begin position="1"/>
        <end position="19"/>
    </location>
</feature>
<evidence type="ECO:0000313" key="4">
    <source>
        <dbReference type="Proteomes" id="UP001176059"/>
    </source>
</evidence>
<gene>
    <name evidence="3" type="ORF">DFJ43DRAFT_1155301</name>
</gene>
<dbReference type="AlphaFoldDB" id="A0AA38JJI8"/>
<keyword evidence="4" id="KW-1185">Reference proteome</keyword>
<comment type="caution">
    <text evidence="3">The sequence shown here is derived from an EMBL/GenBank/DDBJ whole genome shotgun (WGS) entry which is preliminary data.</text>
</comment>
<protein>
    <submittedName>
        <fullName evidence="3">Uncharacterized protein</fullName>
    </submittedName>
</protein>
<feature type="region of interest" description="Disordered" evidence="1">
    <location>
        <begin position="43"/>
        <end position="100"/>
    </location>
</feature>
<evidence type="ECO:0000256" key="2">
    <source>
        <dbReference type="SAM" id="SignalP"/>
    </source>
</evidence>
<sequence>MRFFRPMYLLLGLLAAVHAAPFVATGTDLINAVELHMRSVKKSKDYSNSNGHSNTNNHPTDDGPSNVGFQIEVRFSSPDAQSRTHGGPRRGEARVQTVSRPGLQQNDYNLLRMRLASQLGMEWQQITLIDVFPYADDTMGFTFWYRTQGTNDWMPGSLPSDSEGYHD</sequence>
<keyword evidence="2" id="KW-0732">Signal</keyword>
<reference evidence="3" key="1">
    <citation type="submission" date="2022-08" db="EMBL/GenBank/DDBJ databases">
        <authorList>
            <consortium name="DOE Joint Genome Institute"/>
            <person name="Min B."/>
            <person name="Sierra-Patev S."/>
            <person name="Naranjo-Ortiz M."/>
            <person name="Looney B."/>
            <person name="Konkel Z."/>
            <person name="Slot J.C."/>
            <person name="Sakamoto Y."/>
            <person name="Steenwyk J.L."/>
            <person name="Rokas A."/>
            <person name="Carro J."/>
            <person name="Camarero S."/>
            <person name="Ferreira P."/>
            <person name="Molpeceres G."/>
            <person name="Ruiz-duenas F.J."/>
            <person name="Serrano A."/>
            <person name="Henrissat B."/>
            <person name="Drula E."/>
            <person name="Hughes K.W."/>
            <person name="Mata J.L."/>
            <person name="Ishikawa N.K."/>
            <person name="Vargas-Isla R."/>
            <person name="Ushijima S."/>
            <person name="Smith C.A."/>
            <person name="Ahrendt S."/>
            <person name="Andreopoulos W."/>
            <person name="He G."/>
            <person name="LaButti K."/>
            <person name="Lipzen A."/>
            <person name="Ng V."/>
            <person name="Riley R."/>
            <person name="Sandor L."/>
            <person name="Barry K."/>
            <person name="Martinez A.T."/>
            <person name="Xiao Y."/>
            <person name="Gibbons J.G."/>
            <person name="Terashima K."/>
            <person name="Hibbett D.S."/>
            <person name="Grigoriev I.V."/>
        </authorList>
    </citation>
    <scope>NUCLEOTIDE SEQUENCE</scope>
    <source>
        <strain evidence="3">ET3784</strain>
    </source>
</reference>
<dbReference type="EMBL" id="JANVFO010000029">
    <property type="protein sequence ID" value="KAJ3731620.1"/>
    <property type="molecule type" value="Genomic_DNA"/>
</dbReference>
<name>A0AA38JJI8_9AGAR</name>
<dbReference type="Proteomes" id="UP001176059">
    <property type="component" value="Unassembled WGS sequence"/>
</dbReference>
<evidence type="ECO:0000313" key="3">
    <source>
        <dbReference type="EMBL" id="KAJ3731620.1"/>
    </source>
</evidence>
<evidence type="ECO:0000256" key="1">
    <source>
        <dbReference type="SAM" id="MobiDB-lite"/>
    </source>
</evidence>
<accession>A0AA38JJI8</accession>
<reference evidence="3" key="2">
    <citation type="journal article" date="2023" name="Proc. Natl. Acad. Sci. U.S.A.">
        <title>A global phylogenomic analysis of the shiitake genus Lentinula.</title>
        <authorList>
            <person name="Sierra-Patev S."/>
            <person name="Min B."/>
            <person name="Naranjo-Ortiz M."/>
            <person name="Looney B."/>
            <person name="Konkel Z."/>
            <person name="Slot J.C."/>
            <person name="Sakamoto Y."/>
            <person name="Steenwyk J.L."/>
            <person name="Rokas A."/>
            <person name="Carro J."/>
            <person name="Camarero S."/>
            <person name="Ferreira P."/>
            <person name="Molpeceres G."/>
            <person name="Ruiz-Duenas F.J."/>
            <person name="Serrano A."/>
            <person name="Henrissat B."/>
            <person name="Drula E."/>
            <person name="Hughes K.W."/>
            <person name="Mata J.L."/>
            <person name="Ishikawa N.K."/>
            <person name="Vargas-Isla R."/>
            <person name="Ushijima S."/>
            <person name="Smith C.A."/>
            <person name="Donoghue J."/>
            <person name="Ahrendt S."/>
            <person name="Andreopoulos W."/>
            <person name="He G."/>
            <person name="LaButti K."/>
            <person name="Lipzen A."/>
            <person name="Ng V."/>
            <person name="Riley R."/>
            <person name="Sandor L."/>
            <person name="Barry K."/>
            <person name="Martinez A.T."/>
            <person name="Xiao Y."/>
            <person name="Gibbons J.G."/>
            <person name="Terashima K."/>
            <person name="Grigoriev I.V."/>
            <person name="Hibbett D."/>
        </authorList>
    </citation>
    <scope>NUCLEOTIDE SEQUENCE</scope>
    <source>
        <strain evidence="3">ET3784</strain>
    </source>
</reference>
<organism evidence="3 4">
    <name type="scientific">Lentinula guzmanii</name>
    <dbReference type="NCBI Taxonomy" id="2804957"/>
    <lineage>
        <taxon>Eukaryota</taxon>
        <taxon>Fungi</taxon>
        <taxon>Dikarya</taxon>
        <taxon>Basidiomycota</taxon>
        <taxon>Agaricomycotina</taxon>
        <taxon>Agaricomycetes</taxon>
        <taxon>Agaricomycetidae</taxon>
        <taxon>Agaricales</taxon>
        <taxon>Marasmiineae</taxon>
        <taxon>Omphalotaceae</taxon>
        <taxon>Lentinula</taxon>
    </lineage>
</organism>
<proteinExistence type="predicted"/>
<feature type="compositionally biased region" description="Low complexity" evidence="1">
    <location>
        <begin position="47"/>
        <end position="58"/>
    </location>
</feature>